<evidence type="ECO:0000313" key="1">
    <source>
        <dbReference type="EMBL" id="TPV32849.1"/>
    </source>
</evidence>
<protein>
    <submittedName>
        <fullName evidence="1">T9SS type B sorting domain-containing protein</fullName>
    </submittedName>
</protein>
<organism evidence="1 2">
    <name type="scientific">Paucihalobacter ruber</name>
    <dbReference type="NCBI Taxonomy" id="2567861"/>
    <lineage>
        <taxon>Bacteria</taxon>
        <taxon>Pseudomonadati</taxon>
        <taxon>Bacteroidota</taxon>
        <taxon>Flavobacteriia</taxon>
        <taxon>Flavobacteriales</taxon>
        <taxon>Flavobacteriaceae</taxon>
        <taxon>Paucihalobacter</taxon>
    </lineage>
</organism>
<dbReference type="InterPro" id="IPR049804">
    <property type="entry name" value="Choice_anch_L"/>
</dbReference>
<dbReference type="RefSeq" id="WP_140990596.1">
    <property type="nucleotide sequence ID" value="NZ_VHIQ01000005.1"/>
</dbReference>
<accession>A0A506PGV3</accession>
<evidence type="ECO:0000313" key="2">
    <source>
        <dbReference type="Proteomes" id="UP000317332"/>
    </source>
</evidence>
<proteinExistence type="predicted"/>
<dbReference type="AlphaFoldDB" id="A0A506PGV3"/>
<dbReference type="InterPro" id="IPR026341">
    <property type="entry name" value="T9SS_type_B"/>
</dbReference>
<dbReference type="OrthoDB" id="9765926at2"/>
<dbReference type="Gene3D" id="2.60.40.10">
    <property type="entry name" value="Immunoglobulins"/>
    <property type="match status" value="2"/>
</dbReference>
<dbReference type="InterPro" id="IPR013783">
    <property type="entry name" value="Ig-like_fold"/>
</dbReference>
<dbReference type="EMBL" id="VHIQ01000005">
    <property type="protein sequence ID" value="TPV32849.1"/>
    <property type="molecule type" value="Genomic_DNA"/>
</dbReference>
<dbReference type="Proteomes" id="UP000317332">
    <property type="component" value="Unassembled WGS sequence"/>
</dbReference>
<dbReference type="NCBIfam" id="NF038133">
    <property type="entry name" value="choice_anch_L"/>
    <property type="match status" value="1"/>
</dbReference>
<keyword evidence="2" id="KW-1185">Reference proteome</keyword>
<reference evidence="1 2" key="1">
    <citation type="submission" date="2019-06" db="EMBL/GenBank/DDBJ databases">
        <title>Flavobacteriaceae Paucihalobacterium erythroidium CWB-1, complete genome.</title>
        <authorList>
            <person name="Wu S."/>
        </authorList>
    </citation>
    <scope>NUCLEOTIDE SEQUENCE [LARGE SCALE GENOMIC DNA]</scope>
    <source>
        <strain evidence="1 2">CWB-1</strain>
    </source>
</reference>
<sequence length="775" mass="86161">MRYLMLFIGCCISNLIFGQNISVDAQTYSPQELIENILIDSDCITNVNVVNFVGGNFSDGDSSFGYFEGNNSGFPFERGIVLSTGRLSNVPGPNNNLSDDDAPGWIGDDELEFYLDEDRTINATIIEFEFEAVASQISFRYLFASEEYQENNTNTCRFSDLFAFLIRPINDQLYTNIAVVPGTDIPIKVTNVLPEIPGGCPAQNEFYFDTFNGVDAPINFNGQTKVLTATADIIPNETYRVKLVIADHINYRFDSAVFLEGGSFQLSTPLGLNRLLSTGNALCGDETFTIDATEPGNNQYQWFRDGLALEGETDATLTIDEAGTYNVEILLDNNCESFGEIVIEYDELPEVFNAVLTECDFEQNGTAIYNLFNAQAELTNDNPNLVIADFFLTEEDAFQFNNPIPNPTNFESSNPFQNVYARVFSQSGCFNVAPLQLEISITQINIPELTACDTTNGEGFATFNLSQVRNSIANQIPDDAQLLFYETANNAENRINPLPLNYENINAFNQTLFVNVRSNNQCFGIANLNLRVLETPQLLPDESVYYCLNTFPNTITLNSGIINNIPSNFSYEWLFKGVTTEISTSFININQPGIYTVIVTSTNGCSSSRNITVLASEIAEIETINVTQNNNNTVEIFVSGSGSYEFALDNENGLYQDGNRFENVAPGFHTVYVRDVNGCGISSRRFAVLGFPKYFTPNNDGFNDFWQVYGVDQEFNSDINIKIFDRYGKLLATISPLGSGWDGTFNGNLLPTNDYWYTATLGDGTSFSGHFTLKR</sequence>
<gene>
    <name evidence="1" type="ORF">FJ651_11105</name>
</gene>
<comment type="caution">
    <text evidence="1">The sequence shown here is derived from an EMBL/GenBank/DDBJ whole genome shotgun (WGS) entry which is preliminary data.</text>
</comment>
<name>A0A506PGV3_9FLAO</name>
<dbReference type="NCBIfam" id="TIGR04131">
    <property type="entry name" value="Bac_Flav_CTERM"/>
    <property type="match status" value="1"/>
</dbReference>
<dbReference type="Pfam" id="PF13585">
    <property type="entry name" value="CHU_C"/>
    <property type="match status" value="1"/>
</dbReference>